<protein>
    <submittedName>
        <fullName evidence="2">Uncharacterized protein</fullName>
    </submittedName>
</protein>
<keyword evidence="1" id="KW-0812">Transmembrane</keyword>
<sequence length="63" mass="7630">MSILDQDVVEVVSRRHDFRRAIASVEFIVLAYICRGLRYRRRKMQFLILPCRFRLGFREVRDG</sequence>
<accession>A0A3N4HV61</accession>
<reference evidence="2 3" key="1">
    <citation type="journal article" date="2018" name="Nat. Ecol. Evol.">
        <title>Pezizomycetes genomes reveal the molecular basis of ectomycorrhizal truffle lifestyle.</title>
        <authorList>
            <person name="Murat C."/>
            <person name="Payen T."/>
            <person name="Noel B."/>
            <person name="Kuo A."/>
            <person name="Morin E."/>
            <person name="Chen J."/>
            <person name="Kohler A."/>
            <person name="Krizsan K."/>
            <person name="Balestrini R."/>
            <person name="Da Silva C."/>
            <person name="Montanini B."/>
            <person name="Hainaut M."/>
            <person name="Levati E."/>
            <person name="Barry K.W."/>
            <person name="Belfiori B."/>
            <person name="Cichocki N."/>
            <person name="Clum A."/>
            <person name="Dockter R.B."/>
            <person name="Fauchery L."/>
            <person name="Guy J."/>
            <person name="Iotti M."/>
            <person name="Le Tacon F."/>
            <person name="Lindquist E.A."/>
            <person name="Lipzen A."/>
            <person name="Malagnac F."/>
            <person name="Mello A."/>
            <person name="Molinier V."/>
            <person name="Miyauchi S."/>
            <person name="Poulain J."/>
            <person name="Riccioni C."/>
            <person name="Rubini A."/>
            <person name="Sitrit Y."/>
            <person name="Splivallo R."/>
            <person name="Traeger S."/>
            <person name="Wang M."/>
            <person name="Zifcakova L."/>
            <person name="Wipf D."/>
            <person name="Zambonelli A."/>
            <person name="Paolocci F."/>
            <person name="Nowrousian M."/>
            <person name="Ottonello S."/>
            <person name="Baldrian P."/>
            <person name="Spatafora J.W."/>
            <person name="Henrissat B."/>
            <person name="Nagy L.G."/>
            <person name="Aury J.M."/>
            <person name="Wincker P."/>
            <person name="Grigoriev I.V."/>
            <person name="Bonfante P."/>
            <person name="Martin F.M."/>
        </authorList>
    </citation>
    <scope>NUCLEOTIDE SEQUENCE [LARGE SCALE GENOMIC DNA]</scope>
    <source>
        <strain evidence="2 3">RN42</strain>
    </source>
</reference>
<evidence type="ECO:0000313" key="3">
    <source>
        <dbReference type="Proteomes" id="UP000275078"/>
    </source>
</evidence>
<keyword evidence="3" id="KW-1185">Reference proteome</keyword>
<keyword evidence="1" id="KW-1133">Transmembrane helix</keyword>
<proteinExistence type="predicted"/>
<dbReference type="EMBL" id="ML119724">
    <property type="protein sequence ID" value="RPA77569.1"/>
    <property type="molecule type" value="Genomic_DNA"/>
</dbReference>
<feature type="transmembrane region" description="Helical" evidence="1">
    <location>
        <begin position="20"/>
        <end position="37"/>
    </location>
</feature>
<name>A0A3N4HV61_ASCIM</name>
<evidence type="ECO:0000313" key="2">
    <source>
        <dbReference type="EMBL" id="RPA77569.1"/>
    </source>
</evidence>
<gene>
    <name evidence="2" type="ORF">BJ508DRAFT_169389</name>
</gene>
<organism evidence="2 3">
    <name type="scientific">Ascobolus immersus RN42</name>
    <dbReference type="NCBI Taxonomy" id="1160509"/>
    <lineage>
        <taxon>Eukaryota</taxon>
        <taxon>Fungi</taxon>
        <taxon>Dikarya</taxon>
        <taxon>Ascomycota</taxon>
        <taxon>Pezizomycotina</taxon>
        <taxon>Pezizomycetes</taxon>
        <taxon>Pezizales</taxon>
        <taxon>Ascobolaceae</taxon>
        <taxon>Ascobolus</taxon>
    </lineage>
</organism>
<keyword evidence="1" id="KW-0472">Membrane</keyword>
<dbReference type="Proteomes" id="UP000275078">
    <property type="component" value="Unassembled WGS sequence"/>
</dbReference>
<evidence type="ECO:0000256" key="1">
    <source>
        <dbReference type="SAM" id="Phobius"/>
    </source>
</evidence>
<dbReference type="AlphaFoldDB" id="A0A3N4HV61"/>